<dbReference type="PROSITE" id="PS51906">
    <property type="entry name" value="ZF_UBZ2"/>
    <property type="match status" value="1"/>
</dbReference>
<name>A0A3Q1FJE5_9TELE</name>
<dbReference type="Ensembl" id="ENSAPOT00000025538.1">
    <property type="protein sequence ID" value="ENSAPOP00000016519.1"/>
    <property type="gene ID" value="ENSAPOG00000019639.1"/>
</dbReference>
<evidence type="ECO:0000259" key="2">
    <source>
        <dbReference type="PROSITE" id="PS51906"/>
    </source>
</evidence>
<feature type="compositionally biased region" description="Low complexity" evidence="1">
    <location>
        <begin position="29"/>
        <end position="38"/>
    </location>
</feature>
<dbReference type="GO" id="GO:0043240">
    <property type="term" value="C:Fanconi anaemia nuclear complex"/>
    <property type="evidence" value="ECO:0007669"/>
    <property type="project" value="TreeGrafter"/>
</dbReference>
<feature type="region of interest" description="Disordered" evidence="1">
    <location>
        <begin position="19"/>
        <end position="157"/>
    </location>
</feature>
<dbReference type="Pfam" id="PF15750">
    <property type="entry name" value="UBZ_FAAP20"/>
    <property type="match status" value="1"/>
</dbReference>
<feature type="compositionally biased region" description="Polar residues" evidence="1">
    <location>
        <begin position="74"/>
        <end position="85"/>
    </location>
</feature>
<dbReference type="InterPro" id="IPR031490">
    <property type="entry name" value="UBZ2_FAAP20"/>
</dbReference>
<feature type="domain" description="UBZ2-type" evidence="2">
    <location>
        <begin position="169"/>
        <end position="205"/>
    </location>
</feature>
<reference evidence="3" key="1">
    <citation type="submission" date="2025-08" db="UniProtKB">
        <authorList>
            <consortium name="Ensembl"/>
        </authorList>
    </citation>
    <scope>IDENTIFICATION</scope>
</reference>
<dbReference type="AlphaFoldDB" id="A0A3Q1FJE5"/>
<sequence>MKVDKPQWCDLSSEVAMFPESSAHAPRISSSRHSLSFSPYEQDLSEQMKPVPHPPDKQLFSPSWKSPNCKALSPQHSSKRQQLSLRRQDEAAASSAGPSNAGGEEGTAGGELEEDTGPVSRQLFMDGVKKSDSPVPLQKEGENKEGVTEEEDEEAEEVQRSVEVRIGRLQSCPMCLQQFPAGFTQMDCDGHLAQCLSEMNVDMTW</sequence>
<accession>A0A3Q1FJE5</accession>
<dbReference type="GO" id="GO:0043130">
    <property type="term" value="F:ubiquitin binding"/>
    <property type="evidence" value="ECO:0007669"/>
    <property type="project" value="InterPro"/>
</dbReference>
<dbReference type="Proteomes" id="UP000257200">
    <property type="component" value="Unplaced"/>
</dbReference>
<organism evidence="3 4">
    <name type="scientific">Acanthochromis polyacanthus</name>
    <name type="common">spiny chromis</name>
    <dbReference type="NCBI Taxonomy" id="80966"/>
    <lineage>
        <taxon>Eukaryota</taxon>
        <taxon>Metazoa</taxon>
        <taxon>Chordata</taxon>
        <taxon>Craniata</taxon>
        <taxon>Vertebrata</taxon>
        <taxon>Euteleostomi</taxon>
        <taxon>Actinopterygii</taxon>
        <taxon>Neopterygii</taxon>
        <taxon>Teleostei</taxon>
        <taxon>Neoteleostei</taxon>
        <taxon>Acanthomorphata</taxon>
        <taxon>Ovalentaria</taxon>
        <taxon>Pomacentridae</taxon>
        <taxon>Acanthochromis</taxon>
    </lineage>
</organism>
<dbReference type="InterPro" id="IPR052689">
    <property type="entry name" value="FA_core_complex_assoc"/>
</dbReference>
<evidence type="ECO:0000256" key="1">
    <source>
        <dbReference type="SAM" id="MobiDB-lite"/>
    </source>
</evidence>
<feature type="compositionally biased region" description="Low complexity" evidence="1">
    <location>
        <begin position="91"/>
        <end position="102"/>
    </location>
</feature>
<keyword evidence="4" id="KW-1185">Reference proteome</keyword>
<dbReference type="PANTHER" id="PTHR37862">
    <property type="entry name" value="FANCONI ANEMIA CORE COMPLEX-ASSOCIATED PROTEIN 20"/>
    <property type="match status" value="1"/>
</dbReference>
<proteinExistence type="predicted"/>
<dbReference type="InParanoid" id="A0A3Q1FJE5"/>
<reference evidence="3" key="2">
    <citation type="submission" date="2025-09" db="UniProtKB">
        <authorList>
            <consortium name="Ensembl"/>
        </authorList>
    </citation>
    <scope>IDENTIFICATION</scope>
</reference>
<evidence type="ECO:0000313" key="4">
    <source>
        <dbReference type="Proteomes" id="UP000257200"/>
    </source>
</evidence>
<evidence type="ECO:0000313" key="3">
    <source>
        <dbReference type="Ensembl" id="ENSAPOP00000016519.1"/>
    </source>
</evidence>
<dbReference type="PANTHER" id="PTHR37862:SF1">
    <property type="entry name" value="FANCONI ANEMIA CORE COMPLEX-ASSOCIATED PROTEIN 20"/>
    <property type="match status" value="1"/>
</dbReference>
<dbReference type="GeneTree" id="ENSGT00610000087015"/>
<dbReference type="STRING" id="80966.ENSAPOP00000016519"/>
<protein>
    <recommendedName>
        <fullName evidence="2">UBZ2-type domain-containing protein</fullName>
    </recommendedName>
</protein>